<dbReference type="InterPro" id="IPR045455">
    <property type="entry name" value="NrS-1_pol-like_helicase"/>
</dbReference>
<name>A0A5J4UFC6_9EUKA</name>
<gene>
    <name evidence="2" type="ORF">EZS28_035347</name>
</gene>
<evidence type="ECO:0000313" key="3">
    <source>
        <dbReference type="Proteomes" id="UP000324800"/>
    </source>
</evidence>
<protein>
    <recommendedName>
        <fullName evidence="1">NrS-1 polymerase-like helicase domain-containing protein</fullName>
    </recommendedName>
</protein>
<dbReference type="AlphaFoldDB" id="A0A5J4UFC6"/>
<proteinExistence type="predicted"/>
<dbReference type="Gene3D" id="3.40.50.300">
    <property type="entry name" value="P-loop containing nucleotide triphosphate hydrolases"/>
    <property type="match status" value="1"/>
</dbReference>
<reference evidence="2 3" key="1">
    <citation type="submission" date="2019-03" db="EMBL/GenBank/DDBJ databases">
        <title>Single cell metagenomics reveals metabolic interactions within the superorganism composed of flagellate Streblomastix strix and complex community of Bacteroidetes bacteria on its surface.</title>
        <authorList>
            <person name="Treitli S.C."/>
            <person name="Kolisko M."/>
            <person name="Husnik F."/>
            <person name="Keeling P."/>
            <person name="Hampl V."/>
        </authorList>
    </citation>
    <scope>NUCLEOTIDE SEQUENCE [LARGE SCALE GENOMIC DNA]</scope>
    <source>
        <strain evidence="2">ST1C</strain>
    </source>
</reference>
<comment type="caution">
    <text evidence="2">The sequence shown here is derived from an EMBL/GenBank/DDBJ whole genome shotgun (WGS) entry which is preliminary data.</text>
</comment>
<feature type="non-terminal residue" evidence="2">
    <location>
        <position position="1"/>
    </location>
</feature>
<dbReference type="Pfam" id="PF19263">
    <property type="entry name" value="DUF5906"/>
    <property type="match status" value="1"/>
</dbReference>
<dbReference type="EMBL" id="SNRW01016663">
    <property type="protein sequence ID" value="KAA6369127.1"/>
    <property type="molecule type" value="Genomic_DNA"/>
</dbReference>
<evidence type="ECO:0000259" key="1">
    <source>
        <dbReference type="Pfam" id="PF19263"/>
    </source>
</evidence>
<organism evidence="2 3">
    <name type="scientific">Streblomastix strix</name>
    <dbReference type="NCBI Taxonomy" id="222440"/>
    <lineage>
        <taxon>Eukaryota</taxon>
        <taxon>Metamonada</taxon>
        <taxon>Preaxostyla</taxon>
        <taxon>Oxymonadida</taxon>
        <taxon>Streblomastigidae</taxon>
        <taxon>Streblomastix</taxon>
    </lineage>
</organism>
<evidence type="ECO:0000313" key="2">
    <source>
        <dbReference type="EMBL" id="KAA6369127.1"/>
    </source>
</evidence>
<dbReference type="InterPro" id="IPR027417">
    <property type="entry name" value="P-loop_NTPase"/>
</dbReference>
<accession>A0A5J4UFC6</accession>
<feature type="domain" description="NrS-1 polymerase-like helicase" evidence="1">
    <location>
        <begin position="359"/>
        <end position="470"/>
    </location>
</feature>
<dbReference type="Proteomes" id="UP000324800">
    <property type="component" value="Unassembled WGS sequence"/>
</dbReference>
<sequence length="629" mass="72852">GVQKKEILHYKELNDWSNATHLASLYDILGKWNLDQTAKDKDFSIINEDCTLDTMPKDIADACIDGLKGLSIHNDTNTLEREISLLPLFMGLNGLQHLGEQYKEASYSAVQMNNNLTAKASEHWNDRKGRYSNKANAWILTKIIKLHNKDYYEQTLKPLIIKSYESKKQEKIETVVKSIEKNEIDLIDPFTLKDVSSKALNGKYQNKLELVAQDLLKIIRIIPCQNGWCYIIKEYNCLIAKNVINYKSKSAIYDQLRSIRLWADGKKHITGIDALEQYHSLFEKLGIKFISDNQEIFSVFQGFKYTQLGEVNQTKIEQFLALMKDTISANDERVYEYLLNWFAFIVQNVGKKTETAIILKGLQGIGKNVFTNVLCELLAGYSSKNITDIDDFVGKFNTAIENKILAIANEMKNFGESRMSNMDALKSIITEDSFVINEKYVPKHEVQNVVNVMIVTNNIYPLKIENSDRRYVVCECNPVHRGDLKYFTNLCNGFDADFYNNLFTFFLTRDISQFNPRDIPMTEAKREIIRASRSKVDDVIINHFNLFKDGIRIEQVESWRPSDMVLKNYQMAINNVCCKIQRTIDGQRKRLYKLKDEMISIYEGMLDNDVYEIEQEKEQEIQNDGIEYE</sequence>
<dbReference type="SUPFAM" id="SSF52540">
    <property type="entry name" value="P-loop containing nucleoside triphosphate hydrolases"/>
    <property type="match status" value="1"/>
</dbReference>